<proteinExistence type="predicted"/>
<feature type="signal peptide" evidence="1">
    <location>
        <begin position="1"/>
        <end position="21"/>
    </location>
</feature>
<gene>
    <name evidence="2" type="ORF">R3P38DRAFT_3198664</name>
</gene>
<feature type="chain" id="PRO_5043799321" evidence="1">
    <location>
        <begin position="22"/>
        <end position="184"/>
    </location>
</feature>
<keyword evidence="1" id="KW-0732">Signal</keyword>
<accession>A0AAW0B275</accession>
<evidence type="ECO:0000256" key="1">
    <source>
        <dbReference type="SAM" id="SignalP"/>
    </source>
</evidence>
<comment type="caution">
    <text evidence="2">The sequence shown here is derived from an EMBL/GenBank/DDBJ whole genome shotgun (WGS) entry which is preliminary data.</text>
</comment>
<keyword evidence="3" id="KW-1185">Reference proteome</keyword>
<dbReference type="AlphaFoldDB" id="A0AAW0B275"/>
<dbReference type="Proteomes" id="UP001362999">
    <property type="component" value="Unassembled WGS sequence"/>
</dbReference>
<name>A0AAW0B275_9AGAR</name>
<sequence>MVQLSRFFALLAVASVGLASAATTQRSTAVSYTVTVTGVITGIKGLDSAISAATSAPTKDTAVALGTAAVGLGNTLSAATNAVKNGGAIAQADGAAALKLLEGEESTIAAGLAKLAAAHSALLGLGIPEFKQILCAASRNIVAQTSSFIAASKTKLQASQQGEADQVGANIESGFPAVLAAYSC</sequence>
<evidence type="ECO:0000313" key="3">
    <source>
        <dbReference type="Proteomes" id="UP001362999"/>
    </source>
</evidence>
<dbReference type="EMBL" id="JAWWNJ010000042">
    <property type="protein sequence ID" value="KAK7020070.1"/>
    <property type="molecule type" value="Genomic_DNA"/>
</dbReference>
<protein>
    <submittedName>
        <fullName evidence="2">Uncharacterized protein</fullName>
    </submittedName>
</protein>
<reference evidence="2 3" key="1">
    <citation type="journal article" date="2024" name="J Genomics">
        <title>Draft genome sequencing and assembly of Favolaschia claudopus CIRM-BRFM 2984 isolated from oak limbs.</title>
        <authorList>
            <person name="Navarro D."/>
            <person name="Drula E."/>
            <person name="Chaduli D."/>
            <person name="Cazenave R."/>
            <person name="Ahrendt S."/>
            <person name="Wang J."/>
            <person name="Lipzen A."/>
            <person name="Daum C."/>
            <person name="Barry K."/>
            <person name="Grigoriev I.V."/>
            <person name="Favel A."/>
            <person name="Rosso M.N."/>
            <person name="Martin F."/>
        </authorList>
    </citation>
    <scope>NUCLEOTIDE SEQUENCE [LARGE SCALE GENOMIC DNA]</scope>
    <source>
        <strain evidence="2 3">CIRM-BRFM 2984</strain>
    </source>
</reference>
<organism evidence="2 3">
    <name type="scientific">Favolaschia claudopus</name>
    <dbReference type="NCBI Taxonomy" id="2862362"/>
    <lineage>
        <taxon>Eukaryota</taxon>
        <taxon>Fungi</taxon>
        <taxon>Dikarya</taxon>
        <taxon>Basidiomycota</taxon>
        <taxon>Agaricomycotina</taxon>
        <taxon>Agaricomycetes</taxon>
        <taxon>Agaricomycetidae</taxon>
        <taxon>Agaricales</taxon>
        <taxon>Marasmiineae</taxon>
        <taxon>Mycenaceae</taxon>
        <taxon>Favolaschia</taxon>
    </lineage>
</organism>
<evidence type="ECO:0000313" key="2">
    <source>
        <dbReference type="EMBL" id="KAK7020070.1"/>
    </source>
</evidence>